<dbReference type="Proteomes" id="UP000199377">
    <property type="component" value="Unassembled WGS sequence"/>
</dbReference>
<dbReference type="Gene3D" id="3.60.15.10">
    <property type="entry name" value="Ribonuclease Z/Hydroxyacylglutathione hydrolase-like"/>
    <property type="match status" value="1"/>
</dbReference>
<dbReference type="PANTHER" id="PTHR42663:SF4">
    <property type="entry name" value="SLL1036 PROTEIN"/>
    <property type="match status" value="1"/>
</dbReference>
<sequence>MTPPGASSAEGGVRLTIWGAGGSAPTGRADRARFGGDTVCFEIRREAPGAPPLIVDLGSAARDLGRRLKTEALDSGRPCEAEILLSHLHLDHIMGAPFFAPFYDPASRIRIRCGLSPDPEFARDTLMAFAGPPIFPIQPIHMSEPAWDVFRPAEPFEAAGFQVTPVRLNHPGGCCGFRIETGEGAICVIGDHEHGDAEIDAGVAEAVEGAAVMLYDAAYDDADYERHRGWGHSTWSVGGALAERCGVGLTLFHHHPPELDDATLDAREAAARAVHPLARLARQGMRLRLSGGRAEIL</sequence>
<name>A0A1I3F2S2_9RHOB</name>
<reference evidence="2 3" key="1">
    <citation type="submission" date="2016-10" db="EMBL/GenBank/DDBJ databases">
        <authorList>
            <person name="de Groot N.N."/>
        </authorList>
    </citation>
    <scope>NUCLEOTIDE SEQUENCE [LARGE SCALE GENOMIC DNA]</scope>
    <source>
        <strain evidence="2 3">CGMCC 1.11030</strain>
    </source>
</reference>
<dbReference type="AlphaFoldDB" id="A0A1I3F2S2"/>
<protein>
    <submittedName>
        <fullName evidence="2">Phosphoribosyl 1,2-cyclic phosphodiesterase</fullName>
    </submittedName>
</protein>
<evidence type="ECO:0000313" key="2">
    <source>
        <dbReference type="EMBL" id="SFI05539.1"/>
    </source>
</evidence>
<keyword evidence="3" id="KW-1185">Reference proteome</keyword>
<evidence type="ECO:0000259" key="1">
    <source>
        <dbReference type="Pfam" id="PF12706"/>
    </source>
</evidence>
<dbReference type="STRING" id="1114924.SAMN05216258_10432"/>
<accession>A0A1I3F2S2</accession>
<proteinExistence type="predicted"/>
<dbReference type="EMBL" id="FOQH01000004">
    <property type="protein sequence ID" value="SFI05539.1"/>
    <property type="molecule type" value="Genomic_DNA"/>
</dbReference>
<organism evidence="2 3">
    <name type="scientific">Albimonas pacifica</name>
    <dbReference type="NCBI Taxonomy" id="1114924"/>
    <lineage>
        <taxon>Bacteria</taxon>
        <taxon>Pseudomonadati</taxon>
        <taxon>Pseudomonadota</taxon>
        <taxon>Alphaproteobacteria</taxon>
        <taxon>Rhodobacterales</taxon>
        <taxon>Paracoccaceae</taxon>
        <taxon>Albimonas</taxon>
    </lineage>
</organism>
<dbReference type="PANTHER" id="PTHR42663">
    <property type="entry name" value="HYDROLASE C777.06C-RELATED-RELATED"/>
    <property type="match status" value="1"/>
</dbReference>
<evidence type="ECO:0000313" key="3">
    <source>
        <dbReference type="Proteomes" id="UP000199377"/>
    </source>
</evidence>
<dbReference type="InterPro" id="IPR001279">
    <property type="entry name" value="Metallo-B-lactamas"/>
</dbReference>
<gene>
    <name evidence="2" type="ORF">SAMN05216258_10432</name>
</gene>
<dbReference type="Pfam" id="PF12706">
    <property type="entry name" value="Lactamase_B_2"/>
    <property type="match status" value="1"/>
</dbReference>
<dbReference type="InterPro" id="IPR036866">
    <property type="entry name" value="RibonucZ/Hydroxyglut_hydro"/>
</dbReference>
<dbReference type="SUPFAM" id="SSF56281">
    <property type="entry name" value="Metallo-hydrolase/oxidoreductase"/>
    <property type="match status" value="1"/>
</dbReference>
<feature type="domain" description="Metallo-beta-lactamase" evidence="1">
    <location>
        <begin position="83"/>
        <end position="255"/>
    </location>
</feature>